<dbReference type="GeneID" id="37059060"/>
<reference evidence="2" key="1">
    <citation type="submission" date="2016-12" db="EMBL/GenBank/DDBJ databases">
        <title>The genomes of Aspergillus section Nigri reveals drivers in fungal speciation.</title>
        <authorList>
            <consortium name="DOE Joint Genome Institute"/>
            <person name="Vesth T.C."/>
            <person name="Nybo J."/>
            <person name="Theobald S."/>
            <person name="Brandl J."/>
            <person name="Frisvad J.C."/>
            <person name="Nielsen K.F."/>
            <person name="Lyhne E.K."/>
            <person name="Kogle M.E."/>
            <person name="Kuo A."/>
            <person name="Riley R."/>
            <person name="Clum A."/>
            <person name="Nolan M."/>
            <person name="Lipzen A."/>
            <person name="Salamov A."/>
            <person name="Henrissat B."/>
            <person name="Wiebenga A."/>
            <person name="De vries R.P."/>
            <person name="Grigoriev I.V."/>
            <person name="Mortensen U.H."/>
            <person name="Andersen M.R."/>
            <person name="Baker S.E."/>
        </authorList>
    </citation>
    <scope>NUCLEOTIDE SEQUENCE</scope>
    <source>
        <strain evidence="2">CBS 122712</strain>
    </source>
</reference>
<protein>
    <submittedName>
        <fullName evidence="2">Uncharacterized protein</fullName>
    </submittedName>
</protein>
<dbReference type="Proteomes" id="UP000246171">
    <property type="component" value="Unassembled WGS sequence"/>
</dbReference>
<dbReference type="VEuPathDB" id="FungiDB:BO83DRAFT_457348"/>
<accession>A0A317W336</accession>
<evidence type="ECO:0000313" key="3">
    <source>
        <dbReference type="Proteomes" id="UP000246171"/>
    </source>
</evidence>
<proteinExistence type="predicted"/>
<dbReference type="OrthoDB" id="10519334at2759"/>
<dbReference type="AlphaFoldDB" id="A0A317W336"/>
<feature type="compositionally biased region" description="Polar residues" evidence="1">
    <location>
        <begin position="82"/>
        <end position="96"/>
    </location>
</feature>
<gene>
    <name evidence="2" type="ORF">BO83DRAFT_457348</name>
</gene>
<name>A0A317W336_ASPEC</name>
<sequence>MNRTGHPMDGAIIISHRSDPGQLIPAEGAHMAHSRANRSSLQFVKPVQSQLESPQHMDCLSLVPIVLAWGWLTASRQIRSYSLRSGTPTGSSTYQIISVKLSDRPPDAH</sequence>
<dbReference type="EMBL" id="MSFU01000004">
    <property type="protein sequence ID" value="PWY81016.1"/>
    <property type="molecule type" value="Genomic_DNA"/>
</dbReference>
<evidence type="ECO:0000256" key="1">
    <source>
        <dbReference type="SAM" id="MobiDB-lite"/>
    </source>
</evidence>
<feature type="region of interest" description="Disordered" evidence="1">
    <location>
        <begin position="82"/>
        <end position="109"/>
    </location>
</feature>
<dbReference type="RefSeq" id="XP_025391439.1">
    <property type="nucleotide sequence ID" value="XM_025537098.1"/>
</dbReference>
<comment type="caution">
    <text evidence="2">The sequence shown here is derived from an EMBL/GenBank/DDBJ whole genome shotgun (WGS) entry which is preliminary data.</text>
</comment>
<keyword evidence="3" id="KW-1185">Reference proteome</keyword>
<evidence type="ECO:0000313" key="2">
    <source>
        <dbReference type="EMBL" id="PWY81016.1"/>
    </source>
</evidence>
<organism evidence="2 3">
    <name type="scientific">Aspergillus eucalypticola (strain CBS 122712 / IBT 29274)</name>
    <dbReference type="NCBI Taxonomy" id="1448314"/>
    <lineage>
        <taxon>Eukaryota</taxon>
        <taxon>Fungi</taxon>
        <taxon>Dikarya</taxon>
        <taxon>Ascomycota</taxon>
        <taxon>Pezizomycotina</taxon>
        <taxon>Eurotiomycetes</taxon>
        <taxon>Eurotiomycetidae</taxon>
        <taxon>Eurotiales</taxon>
        <taxon>Aspergillaceae</taxon>
        <taxon>Aspergillus</taxon>
        <taxon>Aspergillus subgen. Circumdati</taxon>
    </lineage>
</organism>